<evidence type="ECO:0000313" key="4">
    <source>
        <dbReference type="EMBL" id="GGF85520.1"/>
    </source>
</evidence>
<sequence>MKVRLSPRARAYLLEEAAYLRRHSRAAAEAFLGRMRSAQQLLATYPASGEALPMAGVRRLVSGDYVLDYQVRDEALDVLSVRHGRQQPAGLPIAPDFDYEASPDVAPKTEVAPAGPEADPEPDADA</sequence>
<accession>A0A917CDK2</accession>
<evidence type="ECO:0000256" key="3">
    <source>
        <dbReference type="SAM" id="MobiDB-lite"/>
    </source>
</evidence>
<dbReference type="PANTHER" id="PTHR33755">
    <property type="entry name" value="TOXIN PARE1-RELATED"/>
    <property type="match status" value="1"/>
</dbReference>
<keyword evidence="2" id="KW-1277">Toxin-antitoxin system</keyword>
<evidence type="ECO:0008006" key="6">
    <source>
        <dbReference type="Google" id="ProtNLM"/>
    </source>
</evidence>
<dbReference type="AlphaFoldDB" id="A0A917CDK2"/>
<evidence type="ECO:0000256" key="1">
    <source>
        <dbReference type="ARBA" id="ARBA00006226"/>
    </source>
</evidence>
<dbReference type="InterPro" id="IPR051803">
    <property type="entry name" value="TA_system_RelE-like_toxin"/>
</dbReference>
<evidence type="ECO:0000256" key="2">
    <source>
        <dbReference type="ARBA" id="ARBA00022649"/>
    </source>
</evidence>
<dbReference type="InterPro" id="IPR035093">
    <property type="entry name" value="RelE/ParE_toxin_dom_sf"/>
</dbReference>
<evidence type="ECO:0000313" key="5">
    <source>
        <dbReference type="Proteomes" id="UP000606044"/>
    </source>
</evidence>
<dbReference type="EMBL" id="BMCT01000010">
    <property type="protein sequence ID" value="GGF85520.1"/>
    <property type="molecule type" value="Genomic_DNA"/>
</dbReference>
<proteinExistence type="inferred from homology"/>
<name>A0A917CDK2_9HYPH</name>
<reference evidence="4" key="2">
    <citation type="submission" date="2020-09" db="EMBL/GenBank/DDBJ databases">
        <authorList>
            <person name="Sun Q."/>
            <person name="Sedlacek I."/>
        </authorList>
    </citation>
    <scope>NUCLEOTIDE SEQUENCE</scope>
    <source>
        <strain evidence="4">CCM 7897</strain>
    </source>
</reference>
<dbReference type="Pfam" id="PF05016">
    <property type="entry name" value="ParE_toxin"/>
    <property type="match status" value="1"/>
</dbReference>
<keyword evidence="5" id="KW-1185">Reference proteome</keyword>
<comment type="similarity">
    <text evidence="1">Belongs to the RelE toxin family.</text>
</comment>
<protein>
    <recommendedName>
        <fullName evidence="6">Plasmid stabilization system protein ParE</fullName>
    </recommendedName>
</protein>
<organism evidence="4 5">
    <name type="scientific">Azorhizobium oxalatiphilum</name>
    <dbReference type="NCBI Taxonomy" id="980631"/>
    <lineage>
        <taxon>Bacteria</taxon>
        <taxon>Pseudomonadati</taxon>
        <taxon>Pseudomonadota</taxon>
        <taxon>Alphaproteobacteria</taxon>
        <taxon>Hyphomicrobiales</taxon>
        <taxon>Xanthobacteraceae</taxon>
        <taxon>Azorhizobium</taxon>
    </lineage>
</organism>
<feature type="region of interest" description="Disordered" evidence="3">
    <location>
        <begin position="87"/>
        <end position="126"/>
    </location>
</feature>
<dbReference type="Gene3D" id="3.30.2310.20">
    <property type="entry name" value="RelE-like"/>
    <property type="match status" value="1"/>
</dbReference>
<reference evidence="4" key="1">
    <citation type="journal article" date="2014" name="Int. J. Syst. Evol. Microbiol.">
        <title>Complete genome sequence of Corynebacterium casei LMG S-19264T (=DSM 44701T), isolated from a smear-ripened cheese.</title>
        <authorList>
            <consortium name="US DOE Joint Genome Institute (JGI-PGF)"/>
            <person name="Walter F."/>
            <person name="Albersmeier A."/>
            <person name="Kalinowski J."/>
            <person name="Ruckert C."/>
        </authorList>
    </citation>
    <scope>NUCLEOTIDE SEQUENCE</scope>
    <source>
        <strain evidence="4">CCM 7897</strain>
    </source>
</reference>
<dbReference type="InterPro" id="IPR007712">
    <property type="entry name" value="RelE/ParE_toxin"/>
</dbReference>
<dbReference type="RefSeq" id="WP_188583754.1">
    <property type="nucleotide sequence ID" value="NZ_BMCT01000010.1"/>
</dbReference>
<comment type="caution">
    <text evidence="4">The sequence shown here is derived from an EMBL/GenBank/DDBJ whole genome shotgun (WGS) entry which is preliminary data.</text>
</comment>
<gene>
    <name evidence="4" type="ORF">GCM10007301_51760</name>
</gene>
<dbReference type="Proteomes" id="UP000606044">
    <property type="component" value="Unassembled WGS sequence"/>
</dbReference>